<dbReference type="Proteomes" id="UP000184139">
    <property type="component" value="Unassembled WGS sequence"/>
</dbReference>
<reference evidence="1 2" key="1">
    <citation type="submission" date="2016-11" db="EMBL/GenBank/DDBJ databases">
        <authorList>
            <person name="Jaros S."/>
            <person name="Januszkiewicz K."/>
            <person name="Wedrychowicz H."/>
        </authorList>
    </citation>
    <scope>NUCLEOTIDE SEQUENCE [LARGE SCALE GENOMIC DNA]</scope>
    <source>
        <strain evidence="1 2">DSM 9705</strain>
    </source>
</reference>
<evidence type="ECO:0000313" key="2">
    <source>
        <dbReference type="Proteomes" id="UP000184139"/>
    </source>
</evidence>
<evidence type="ECO:0000313" key="1">
    <source>
        <dbReference type="EMBL" id="SHI12941.1"/>
    </source>
</evidence>
<sequence>MNKIQLKNWYTWPICCPFCGKPEFDINAKYQEPDTQACQHLLYIKQRGEFVFSSKRFIDSEMSADLFENVITFEIDSVSDIIEVVFACFADELAYWGKEPTSPHIRRDIKCKD</sequence>
<proteinExistence type="predicted"/>
<dbReference type="RefSeq" id="WP_073379169.1">
    <property type="nucleotide sequence ID" value="NZ_FQXS01000043.1"/>
</dbReference>
<dbReference type="AlphaFoldDB" id="A0A1M5YLW2"/>
<dbReference type="EMBL" id="FQXS01000043">
    <property type="protein sequence ID" value="SHI12941.1"/>
    <property type="molecule type" value="Genomic_DNA"/>
</dbReference>
<organism evidence="1 2">
    <name type="scientific">Desulfofustis glycolicus DSM 9705</name>
    <dbReference type="NCBI Taxonomy" id="1121409"/>
    <lineage>
        <taxon>Bacteria</taxon>
        <taxon>Pseudomonadati</taxon>
        <taxon>Thermodesulfobacteriota</taxon>
        <taxon>Desulfobulbia</taxon>
        <taxon>Desulfobulbales</taxon>
        <taxon>Desulfocapsaceae</taxon>
        <taxon>Desulfofustis</taxon>
    </lineage>
</organism>
<name>A0A1M5YLW2_9BACT</name>
<gene>
    <name evidence="1" type="ORF">SAMN02745124_04192</name>
</gene>
<accession>A0A1M5YLW2</accession>
<keyword evidence="2" id="KW-1185">Reference proteome</keyword>
<dbReference type="STRING" id="1121409.SAMN02745124_04192"/>
<protein>
    <submittedName>
        <fullName evidence="1">Uncharacterized protein</fullName>
    </submittedName>
</protein>